<dbReference type="Gene3D" id="1.10.10.740">
    <property type="entry name" value="Crisp domain"/>
    <property type="match status" value="1"/>
</dbReference>
<evidence type="ECO:0000256" key="2">
    <source>
        <dbReference type="ARBA" id="ARBA00023157"/>
    </source>
</evidence>
<dbReference type="Pfam" id="PF08562">
    <property type="entry name" value="Crisp"/>
    <property type="match status" value="1"/>
</dbReference>
<accession>A0AAJ7UA17</accession>
<dbReference type="InterPro" id="IPR003582">
    <property type="entry name" value="ShKT_dom"/>
</dbReference>
<evidence type="ECO:0000256" key="3">
    <source>
        <dbReference type="PROSITE-ProRule" id="PRU01005"/>
    </source>
</evidence>
<dbReference type="Gene3D" id="3.40.33.10">
    <property type="entry name" value="CAP"/>
    <property type="match status" value="1"/>
</dbReference>
<dbReference type="Pfam" id="PF00188">
    <property type="entry name" value="CAP"/>
    <property type="match status" value="1"/>
</dbReference>
<dbReference type="GO" id="GO:0005576">
    <property type="term" value="C:extracellular region"/>
    <property type="evidence" value="ECO:0007669"/>
    <property type="project" value="InterPro"/>
</dbReference>
<evidence type="ECO:0000256" key="1">
    <source>
        <dbReference type="ARBA" id="ARBA00009923"/>
    </source>
</evidence>
<proteinExistence type="inferred from homology"/>
<dbReference type="SUPFAM" id="SSF55797">
    <property type="entry name" value="PR-1-like"/>
    <property type="match status" value="1"/>
</dbReference>
<dbReference type="InterPro" id="IPR035940">
    <property type="entry name" value="CAP_sf"/>
</dbReference>
<keyword evidence="4" id="KW-1133">Transmembrane helix</keyword>
<dbReference type="InterPro" id="IPR042076">
    <property type="entry name" value="Crisp-like_dom"/>
</dbReference>
<feature type="domain" description="ShKT" evidence="5">
    <location>
        <begin position="263"/>
        <end position="300"/>
    </location>
</feature>
<dbReference type="Proteomes" id="UP001318040">
    <property type="component" value="Chromosome 60"/>
</dbReference>
<feature type="transmembrane region" description="Helical" evidence="4">
    <location>
        <begin position="51"/>
        <end position="70"/>
    </location>
</feature>
<keyword evidence="2" id="KW-1015">Disulfide bond</keyword>
<dbReference type="FunFam" id="3.40.33.10:FF:000005">
    <property type="entry name" value="Cysteine-rich secretory protein 2"/>
    <property type="match status" value="1"/>
</dbReference>
<comment type="similarity">
    <text evidence="1">Belongs to the CRISP family.</text>
</comment>
<keyword evidence="4" id="KW-0472">Membrane</keyword>
<dbReference type="InterPro" id="IPR014044">
    <property type="entry name" value="CAP_dom"/>
</dbReference>
<dbReference type="AlphaFoldDB" id="A0AAJ7UA17"/>
<keyword evidence="6" id="KW-1185">Reference proteome</keyword>
<dbReference type="RefSeq" id="XP_032832633.1">
    <property type="nucleotide sequence ID" value="XM_032976742.1"/>
</dbReference>
<name>A0AAJ7UA17_PETMA</name>
<keyword evidence="4" id="KW-0812">Transmembrane</keyword>
<dbReference type="PROSITE" id="PS01009">
    <property type="entry name" value="CRISP_1"/>
    <property type="match status" value="1"/>
</dbReference>
<sequence>MKKTSITHDADRYRQTSPFLYKAMPGQTLSSRGCEDSFQIVFQSMQIKQSMGSAATVLLVLALALALAPVPGTEGAPASTVSDWKSLNTSQASVQKAIVDLHNQLRRSVSPAASNMLQMVWNKEAANNSAVWAKSCSFNHSPTANRKTSAFTCGENLFISSAPFTWDYAVRDWHSEVVSPGFEFGKGAKGPGMIGHYTQVVWYSSYQVGCAVNYCGDSAKYLYVCHYCPAGNLNTRLTRPYDNGPACNSCPKNCTNKLCSNACPFADSYANCAQMKSALGCGDTPYGRVVRAACPASCQCADKIY</sequence>
<dbReference type="PRINTS" id="PR00838">
    <property type="entry name" value="V5ALLERGEN"/>
</dbReference>
<dbReference type="PRINTS" id="PR00837">
    <property type="entry name" value="V5TPXLIKE"/>
</dbReference>
<dbReference type="InterPro" id="IPR013871">
    <property type="entry name" value="Cysteine_rich_secretory"/>
</dbReference>
<organism evidence="6 7">
    <name type="scientific">Petromyzon marinus</name>
    <name type="common">Sea lamprey</name>
    <dbReference type="NCBI Taxonomy" id="7757"/>
    <lineage>
        <taxon>Eukaryota</taxon>
        <taxon>Metazoa</taxon>
        <taxon>Chordata</taxon>
        <taxon>Craniata</taxon>
        <taxon>Vertebrata</taxon>
        <taxon>Cyclostomata</taxon>
        <taxon>Hyperoartia</taxon>
        <taxon>Petromyzontiformes</taxon>
        <taxon>Petromyzontidae</taxon>
        <taxon>Petromyzon</taxon>
    </lineage>
</organism>
<evidence type="ECO:0000313" key="7">
    <source>
        <dbReference type="RefSeq" id="XP_032832633.1"/>
    </source>
</evidence>
<dbReference type="SMART" id="SM00198">
    <property type="entry name" value="SCP"/>
    <property type="match status" value="1"/>
</dbReference>
<dbReference type="PROSITE" id="PS01010">
    <property type="entry name" value="CRISP_2"/>
    <property type="match status" value="1"/>
</dbReference>
<dbReference type="PROSITE" id="PS51670">
    <property type="entry name" value="SHKT"/>
    <property type="match status" value="1"/>
</dbReference>
<dbReference type="InterPro" id="IPR018244">
    <property type="entry name" value="Allrgn_V5/Tpx1_CS"/>
</dbReference>
<comment type="caution">
    <text evidence="3">Lacks conserved residue(s) required for the propagation of feature annotation.</text>
</comment>
<gene>
    <name evidence="7" type="primary">LOC116955592</name>
</gene>
<reference evidence="7" key="1">
    <citation type="submission" date="2025-08" db="UniProtKB">
        <authorList>
            <consortium name="RefSeq"/>
        </authorList>
    </citation>
    <scope>IDENTIFICATION</scope>
    <source>
        <tissue evidence="7">Sperm</tissue>
    </source>
</reference>
<dbReference type="KEGG" id="pmrn:116955592"/>
<dbReference type="InterPro" id="IPR002413">
    <property type="entry name" value="V5_allergen-like"/>
</dbReference>
<protein>
    <submittedName>
        <fullName evidence="7">Cysteine-rich venom protein pseudechetoxin-like</fullName>
    </submittedName>
</protein>
<evidence type="ECO:0000313" key="6">
    <source>
        <dbReference type="Proteomes" id="UP001318040"/>
    </source>
</evidence>
<dbReference type="InterPro" id="IPR001283">
    <property type="entry name" value="CRISP-related"/>
</dbReference>
<dbReference type="PANTHER" id="PTHR10334">
    <property type="entry name" value="CYSTEINE-RICH SECRETORY PROTEIN-RELATED"/>
    <property type="match status" value="1"/>
</dbReference>
<evidence type="ECO:0000259" key="5">
    <source>
        <dbReference type="PROSITE" id="PS51670"/>
    </source>
</evidence>
<dbReference type="SUPFAM" id="SSF57546">
    <property type="entry name" value="Crisp domain-like"/>
    <property type="match status" value="1"/>
</dbReference>
<evidence type="ECO:0000256" key="4">
    <source>
        <dbReference type="SAM" id="Phobius"/>
    </source>
</evidence>